<dbReference type="InterPro" id="IPR050351">
    <property type="entry name" value="BphY/WalK/GraS-like"/>
</dbReference>
<evidence type="ECO:0000256" key="9">
    <source>
        <dbReference type="ARBA" id="ARBA00022777"/>
    </source>
</evidence>
<keyword evidence="9 17" id="KW-0418">Kinase</keyword>
<dbReference type="InterPro" id="IPR016120">
    <property type="entry name" value="Sig_transdc_His_kin_SpoOB"/>
</dbReference>
<reference evidence="17 18" key="1">
    <citation type="submission" date="2016-10" db="EMBL/GenBank/DDBJ databases">
        <authorList>
            <person name="de Groot N.N."/>
        </authorList>
    </citation>
    <scope>NUCLEOTIDE SEQUENCE [LARGE SCALE GENOMIC DNA]</scope>
    <source>
        <strain evidence="17 18">DSM 44468</strain>
    </source>
</reference>
<feature type="transmembrane region" description="Helical" evidence="15">
    <location>
        <begin position="12"/>
        <end position="37"/>
    </location>
</feature>
<evidence type="ECO:0000256" key="6">
    <source>
        <dbReference type="ARBA" id="ARBA00022679"/>
    </source>
</evidence>
<dbReference type="SMART" id="SM00387">
    <property type="entry name" value="HATPase_c"/>
    <property type="match status" value="1"/>
</dbReference>
<proteinExistence type="predicted"/>
<dbReference type="Pfam" id="PF17203">
    <property type="entry name" value="sCache_3_2"/>
    <property type="match status" value="1"/>
</dbReference>
<evidence type="ECO:0000259" key="16">
    <source>
        <dbReference type="PROSITE" id="PS50109"/>
    </source>
</evidence>
<dbReference type="SUPFAM" id="SSF55874">
    <property type="entry name" value="ATPase domain of HSP90 chaperone/DNA topoisomerase II/histidine kinase"/>
    <property type="match status" value="1"/>
</dbReference>
<dbReference type="SUPFAM" id="SSF103190">
    <property type="entry name" value="Sensory domain-like"/>
    <property type="match status" value="1"/>
</dbReference>
<dbReference type="PRINTS" id="PR00344">
    <property type="entry name" value="BCTRLSENSOR"/>
</dbReference>
<accession>A0A1I3X3Y5</accession>
<dbReference type="Gene3D" id="3.30.450.20">
    <property type="entry name" value="PAS domain"/>
    <property type="match status" value="2"/>
</dbReference>
<evidence type="ECO:0000256" key="11">
    <source>
        <dbReference type="ARBA" id="ARBA00022989"/>
    </source>
</evidence>
<protein>
    <recommendedName>
        <fullName evidence="14">Sensor-like histidine kinase SenX3</fullName>
        <ecNumber evidence="3">2.7.13.3</ecNumber>
    </recommendedName>
</protein>
<keyword evidence="8" id="KW-0547">Nucleotide-binding</keyword>
<comment type="catalytic activity">
    <reaction evidence="1">
        <text>ATP + protein L-histidine = ADP + protein N-phospho-L-histidine.</text>
        <dbReference type="EC" id="2.7.13.3"/>
    </reaction>
</comment>
<dbReference type="GO" id="GO:0005524">
    <property type="term" value="F:ATP binding"/>
    <property type="evidence" value="ECO:0007669"/>
    <property type="project" value="UniProtKB-KW"/>
</dbReference>
<keyword evidence="10" id="KW-0067">ATP-binding</keyword>
<dbReference type="GO" id="GO:0030295">
    <property type="term" value="F:protein kinase activator activity"/>
    <property type="evidence" value="ECO:0007669"/>
    <property type="project" value="TreeGrafter"/>
</dbReference>
<dbReference type="RefSeq" id="WP_425425847.1">
    <property type="nucleotide sequence ID" value="NZ_FORP01000014.1"/>
</dbReference>
<feature type="transmembrane region" description="Helical" evidence="15">
    <location>
        <begin position="170"/>
        <end position="192"/>
    </location>
</feature>
<dbReference type="Gene3D" id="3.30.565.10">
    <property type="entry name" value="Histidine kinase-like ATPase, C-terminal domain"/>
    <property type="match status" value="1"/>
</dbReference>
<dbReference type="InterPro" id="IPR003594">
    <property type="entry name" value="HATPase_dom"/>
</dbReference>
<evidence type="ECO:0000256" key="7">
    <source>
        <dbReference type="ARBA" id="ARBA00022692"/>
    </source>
</evidence>
<keyword evidence="5" id="KW-0597">Phosphoprotein</keyword>
<dbReference type="Proteomes" id="UP000199025">
    <property type="component" value="Unassembled WGS sequence"/>
</dbReference>
<dbReference type="Pfam" id="PF02518">
    <property type="entry name" value="HATPase_c"/>
    <property type="match status" value="1"/>
</dbReference>
<dbReference type="EC" id="2.7.13.3" evidence="3"/>
<keyword evidence="13 15" id="KW-0472">Membrane</keyword>
<dbReference type="GO" id="GO:0007234">
    <property type="term" value="P:osmosensory signaling via phosphorelay pathway"/>
    <property type="evidence" value="ECO:0007669"/>
    <property type="project" value="TreeGrafter"/>
</dbReference>
<keyword evidence="7 15" id="KW-0812">Transmembrane</keyword>
<dbReference type="GO" id="GO:0000155">
    <property type="term" value="F:phosphorelay sensor kinase activity"/>
    <property type="evidence" value="ECO:0007669"/>
    <property type="project" value="InterPro"/>
</dbReference>
<evidence type="ECO:0000313" key="17">
    <source>
        <dbReference type="EMBL" id="SFK13531.1"/>
    </source>
</evidence>
<dbReference type="AlphaFoldDB" id="A0A1I3X3Y5"/>
<comment type="subcellular location">
    <subcellularLocation>
        <location evidence="2">Cell membrane</location>
        <topology evidence="2">Multi-pass membrane protein</topology>
    </subcellularLocation>
</comment>
<evidence type="ECO:0000256" key="4">
    <source>
        <dbReference type="ARBA" id="ARBA00022475"/>
    </source>
</evidence>
<keyword evidence="18" id="KW-1185">Reference proteome</keyword>
<evidence type="ECO:0000256" key="2">
    <source>
        <dbReference type="ARBA" id="ARBA00004651"/>
    </source>
</evidence>
<dbReference type="PROSITE" id="PS50109">
    <property type="entry name" value="HIS_KIN"/>
    <property type="match status" value="1"/>
</dbReference>
<organism evidence="17 18">
    <name type="scientific">Amycolatopsis sacchari</name>
    <dbReference type="NCBI Taxonomy" id="115433"/>
    <lineage>
        <taxon>Bacteria</taxon>
        <taxon>Bacillati</taxon>
        <taxon>Actinomycetota</taxon>
        <taxon>Actinomycetes</taxon>
        <taxon>Pseudonocardiales</taxon>
        <taxon>Pseudonocardiaceae</taxon>
        <taxon>Amycolatopsis</taxon>
    </lineage>
</organism>
<dbReference type="InterPro" id="IPR005467">
    <property type="entry name" value="His_kinase_dom"/>
</dbReference>
<dbReference type="InterPro" id="IPR033463">
    <property type="entry name" value="sCache_3"/>
</dbReference>
<evidence type="ECO:0000256" key="5">
    <source>
        <dbReference type="ARBA" id="ARBA00022553"/>
    </source>
</evidence>
<evidence type="ECO:0000256" key="14">
    <source>
        <dbReference type="ARBA" id="ARBA00039401"/>
    </source>
</evidence>
<evidence type="ECO:0000256" key="8">
    <source>
        <dbReference type="ARBA" id="ARBA00022741"/>
    </source>
</evidence>
<gene>
    <name evidence="17" type="ORF">SAMN05421835_114103</name>
</gene>
<dbReference type="Pfam" id="PF14689">
    <property type="entry name" value="SPOB_a"/>
    <property type="match status" value="1"/>
</dbReference>
<keyword evidence="4" id="KW-1003">Cell membrane</keyword>
<evidence type="ECO:0000256" key="1">
    <source>
        <dbReference type="ARBA" id="ARBA00000085"/>
    </source>
</evidence>
<keyword evidence="6" id="KW-0808">Transferase</keyword>
<evidence type="ECO:0000256" key="13">
    <source>
        <dbReference type="ARBA" id="ARBA00023136"/>
    </source>
</evidence>
<dbReference type="SUPFAM" id="SSF55890">
    <property type="entry name" value="Sporulation response regulatory protein Spo0B"/>
    <property type="match status" value="1"/>
</dbReference>
<evidence type="ECO:0000256" key="3">
    <source>
        <dbReference type="ARBA" id="ARBA00012438"/>
    </source>
</evidence>
<dbReference type="InterPro" id="IPR039506">
    <property type="entry name" value="SPOB_a"/>
</dbReference>
<name>A0A1I3X3Y5_9PSEU</name>
<dbReference type="PANTHER" id="PTHR42878">
    <property type="entry name" value="TWO-COMPONENT HISTIDINE KINASE"/>
    <property type="match status" value="1"/>
</dbReference>
<dbReference type="GO" id="GO:0000156">
    <property type="term" value="F:phosphorelay response regulator activity"/>
    <property type="evidence" value="ECO:0007669"/>
    <property type="project" value="TreeGrafter"/>
</dbReference>
<evidence type="ECO:0000256" key="12">
    <source>
        <dbReference type="ARBA" id="ARBA00023012"/>
    </source>
</evidence>
<dbReference type="STRING" id="115433.SAMN05421835_114103"/>
<sequence>MLDFRRMRFSRQILILQIGVVVLLLVIGFLLVGWLLWSTLRDQYGERALGIARSVAVDPVVVADVAAKEPAGDLQERVRAVTQRTGALFVVITDDRGIRLAHPDPAQIGKEVSTPADEALAGRDVVSAVQEGTLGLSVRSKTPVRDGERVVGEVSVGYQIGAPVGELVRLLLISLAFAAGALALGVGASALLTRRLNRLTHGLEPRELTELLYEREAVLHGIGEGMLAVDARGRVSARNDEAERLLGKPLPVGAPVSELDLSPRLGKAVAERQPVDNLLAVAGNRVLVVNSRAVRRDDRDLGTVLTLRDRTDLDALTRELDAVRSLSDGLRAQRHEFSNRLHTLSGLLQLGHNGEAIEYLQTLTETSIASPEALGDSVTDPYLQAILASKIEQAQEKGVTVRLSDDSWVRTAVTDPIAVNTVVGNLIDNAVHAARMGPRRPATVEVALLAEGRTLHVSVVDSGAGVAPEVRERLFDEGVTTKIAPGHGLGLALARQAARARGGDVWLADAGGADAGAMFVAALPDLLEGEA</sequence>
<dbReference type="Gene3D" id="1.10.287.130">
    <property type="match status" value="1"/>
</dbReference>
<keyword evidence="12" id="KW-0902">Two-component regulatory system</keyword>
<dbReference type="InterPro" id="IPR004358">
    <property type="entry name" value="Sig_transdc_His_kin-like_C"/>
</dbReference>
<evidence type="ECO:0000313" key="18">
    <source>
        <dbReference type="Proteomes" id="UP000199025"/>
    </source>
</evidence>
<evidence type="ECO:0000256" key="10">
    <source>
        <dbReference type="ARBA" id="ARBA00022840"/>
    </source>
</evidence>
<dbReference type="InterPro" id="IPR036890">
    <property type="entry name" value="HATPase_C_sf"/>
</dbReference>
<dbReference type="PANTHER" id="PTHR42878:SF7">
    <property type="entry name" value="SENSOR HISTIDINE KINASE GLRK"/>
    <property type="match status" value="1"/>
</dbReference>
<evidence type="ECO:0000256" key="15">
    <source>
        <dbReference type="SAM" id="Phobius"/>
    </source>
</evidence>
<dbReference type="EMBL" id="FORP01000014">
    <property type="protein sequence ID" value="SFK13531.1"/>
    <property type="molecule type" value="Genomic_DNA"/>
</dbReference>
<dbReference type="GO" id="GO:0005886">
    <property type="term" value="C:plasma membrane"/>
    <property type="evidence" value="ECO:0007669"/>
    <property type="project" value="UniProtKB-SubCell"/>
</dbReference>
<feature type="domain" description="Histidine kinase" evidence="16">
    <location>
        <begin position="332"/>
        <end position="527"/>
    </location>
</feature>
<dbReference type="InterPro" id="IPR029151">
    <property type="entry name" value="Sensor-like_sf"/>
</dbReference>
<keyword evidence="11 15" id="KW-1133">Transmembrane helix</keyword>